<dbReference type="Proteomes" id="UP000018719">
    <property type="component" value="Unassembled WGS sequence"/>
</dbReference>
<accession>V6HWV1</accession>
<feature type="domain" description="Anthranilate synthase component I N-terminal" evidence="2">
    <location>
        <begin position="59"/>
        <end position="191"/>
    </location>
</feature>
<dbReference type="Gene3D" id="3.60.120.10">
    <property type="entry name" value="Anthranilate synthase"/>
    <property type="match status" value="1"/>
</dbReference>
<keyword evidence="3" id="KW-0456">Lyase</keyword>
<reference evidence="3 4" key="1">
    <citation type="submission" date="2013-05" db="EMBL/GenBank/DDBJ databases">
        <authorList>
            <person name="Harkins D.M."/>
            <person name="Durkin A.S."/>
            <person name="Brinkac L.M."/>
            <person name="Haft D.H."/>
            <person name="Selengut J.D."/>
            <person name="Sanka R."/>
            <person name="DePew J."/>
            <person name="Purushe J."/>
            <person name="Hartskeerl R.A."/>
            <person name="Ahmed A."/>
            <person name="van der Linden H."/>
            <person name="Goris M.G.A."/>
            <person name="Vinetz J.M."/>
            <person name="Sutton G.G."/>
            <person name="Nierman W.C."/>
            <person name="Fouts D.E."/>
        </authorList>
    </citation>
    <scope>NUCLEOTIDE SEQUENCE [LARGE SCALE GENOMIC DNA]</scope>
    <source>
        <strain evidence="3 4">10</strain>
    </source>
</reference>
<dbReference type="PANTHER" id="PTHR11236:SF9">
    <property type="entry name" value="ANTHRANILATE SYNTHASE COMPONENT 1"/>
    <property type="match status" value="1"/>
</dbReference>
<dbReference type="InterPro" id="IPR006805">
    <property type="entry name" value="Anth_synth_I_N"/>
</dbReference>
<gene>
    <name evidence="3" type="primary">trpE_2</name>
    <name evidence="3" type="ORF">LEP1GSC047_3452</name>
</gene>
<evidence type="ECO:0000259" key="1">
    <source>
        <dbReference type="Pfam" id="PF00425"/>
    </source>
</evidence>
<dbReference type="InterPro" id="IPR015890">
    <property type="entry name" value="Chorismate_C"/>
</dbReference>
<dbReference type="PRINTS" id="PR00095">
    <property type="entry name" value="ANTSNTHASEI"/>
</dbReference>
<evidence type="ECO:0000259" key="2">
    <source>
        <dbReference type="Pfam" id="PF04715"/>
    </source>
</evidence>
<proteinExistence type="predicted"/>
<dbReference type="InterPro" id="IPR019999">
    <property type="entry name" value="Anth_synth_I-like"/>
</dbReference>
<dbReference type="EMBL" id="AHMM02000015">
    <property type="protein sequence ID" value="EQA37454.1"/>
    <property type="molecule type" value="Genomic_DNA"/>
</dbReference>
<organism evidence="3 4">
    <name type="scientific">Leptospira inadai serovar Lyme str. 10</name>
    <dbReference type="NCBI Taxonomy" id="1049790"/>
    <lineage>
        <taxon>Bacteria</taxon>
        <taxon>Pseudomonadati</taxon>
        <taxon>Spirochaetota</taxon>
        <taxon>Spirochaetia</taxon>
        <taxon>Leptospirales</taxon>
        <taxon>Leptospiraceae</taxon>
        <taxon>Leptospira</taxon>
    </lineage>
</organism>
<dbReference type="Pfam" id="PF00425">
    <property type="entry name" value="Chorismate_bind"/>
    <property type="match status" value="1"/>
</dbReference>
<dbReference type="AlphaFoldDB" id="V6HWV1"/>
<dbReference type="GO" id="GO:0004049">
    <property type="term" value="F:anthranilate synthase activity"/>
    <property type="evidence" value="ECO:0007669"/>
    <property type="project" value="UniProtKB-EC"/>
</dbReference>
<sequence>MFTFNGPFSGRLQKFQEEYMRLEIRDLRNQVESLSPRPILKPFPLKEEETNYFFRSLLSESPVAILLESLGPESDNSRYTFISGFPKRTFTAKGNRLDMDGVLLDQGNPYDLLSEIFSPRRSPGLTDFSAGVFHRSFLENTESGGGGLYGFLSYEAVNDMEPGLGLKEHSQFPKFQFAWMEDGILIDRRTGKSRYFHYGSDRYKLFEDIYRKRNVKSNSISLKYLGQSRTKEDHRKMVEEAKEEIRLGNTFQCQIGFKRSYEIRGENMKLYEALRAINPSPFMFYMAFHDKTLLGASPELLFRLKDGVLESFPLAGTIRRGENEKEDRNLAFQLLSDPKEIAEHNMLVDLHRNDLGRVAKFGTVKIRDSFALKKFSHVQHLSTEISGILRSGKDMFSGLASSFPTGTLSGAPKMESMRIIERIENDPRGPYGGAVGRFGFDGNCSFCIPIRSFFRNGEEGLIRASGGVVYDSAAESEYQEILNKMGAVMRAVEEVSK</sequence>
<name>V6HWV1_9LEPT</name>
<dbReference type="EC" id="4.1.3.27" evidence="3"/>
<dbReference type="GO" id="GO:0000162">
    <property type="term" value="P:L-tryptophan biosynthetic process"/>
    <property type="evidence" value="ECO:0007669"/>
    <property type="project" value="TreeGrafter"/>
</dbReference>
<dbReference type="PANTHER" id="PTHR11236">
    <property type="entry name" value="AMINOBENZOATE/ANTHRANILATE SYNTHASE"/>
    <property type="match status" value="1"/>
</dbReference>
<evidence type="ECO:0000313" key="4">
    <source>
        <dbReference type="Proteomes" id="UP000018719"/>
    </source>
</evidence>
<feature type="domain" description="Chorismate-utilising enzyme C-terminal" evidence="1">
    <location>
        <begin position="231"/>
        <end position="484"/>
    </location>
</feature>
<dbReference type="SUPFAM" id="SSF56322">
    <property type="entry name" value="ADC synthase"/>
    <property type="match status" value="1"/>
</dbReference>
<evidence type="ECO:0000313" key="3">
    <source>
        <dbReference type="EMBL" id="EQA37454.1"/>
    </source>
</evidence>
<dbReference type="STRING" id="1049790.LEP1GSC047_3452"/>
<dbReference type="Pfam" id="PF04715">
    <property type="entry name" value="Anth_synt_I_N"/>
    <property type="match status" value="1"/>
</dbReference>
<comment type="caution">
    <text evidence="3">The sequence shown here is derived from an EMBL/GenBank/DDBJ whole genome shotgun (WGS) entry which is preliminary data.</text>
</comment>
<dbReference type="InterPro" id="IPR005801">
    <property type="entry name" value="ADC_synthase"/>
</dbReference>
<protein>
    <submittedName>
        <fullName evidence="3">Anthranilate synthase component I</fullName>
        <ecNumber evidence="3">4.1.3.27</ecNumber>
    </submittedName>
</protein>